<dbReference type="EMBL" id="JAPDFW010000013">
    <property type="protein sequence ID" value="KAJ5080104.1"/>
    <property type="molecule type" value="Genomic_DNA"/>
</dbReference>
<dbReference type="FunFam" id="1.10.510.10:FF:000571">
    <property type="entry name" value="Maternal embryonic leucine zipper kinase"/>
    <property type="match status" value="1"/>
</dbReference>
<feature type="domain" description="FHA" evidence="11">
    <location>
        <begin position="44"/>
        <end position="94"/>
    </location>
</feature>
<keyword evidence="4 13" id="KW-0418">Kinase</keyword>
<protein>
    <submittedName>
        <fullName evidence="13">Serine/threonine-protein kinase fhke-related</fullName>
    </submittedName>
</protein>
<evidence type="ECO:0000256" key="1">
    <source>
        <dbReference type="ARBA" id="ARBA00022527"/>
    </source>
</evidence>
<dbReference type="PROSITE" id="PS50006">
    <property type="entry name" value="FHA_DOMAIN"/>
    <property type="match status" value="1"/>
</dbReference>
<evidence type="ECO:0000313" key="14">
    <source>
        <dbReference type="Proteomes" id="UP001149090"/>
    </source>
</evidence>
<dbReference type="Pfam" id="PF00498">
    <property type="entry name" value="FHA"/>
    <property type="match status" value="1"/>
</dbReference>
<dbReference type="SUPFAM" id="SSF49879">
    <property type="entry name" value="SMAD/FHA domain"/>
    <property type="match status" value="1"/>
</dbReference>
<feature type="binding site" evidence="7">
    <location>
        <position position="296"/>
    </location>
    <ligand>
        <name>ATP</name>
        <dbReference type="ChEBI" id="CHEBI:30616"/>
    </ligand>
</feature>
<evidence type="ECO:0000256" key="6">
    <source>
        <dbReference type="PIRSR" id="PIRSR630616-1"/>
    </source>
</evidence>
<keyword evidence="3 7" id="KW-0547">Nucleotide-binding</keyword>
<keyword evidence="2" id="KW-0808">Transferase</keyword>
<feature type="domain" description="Protein kinase" evidence="12">
    <location>
        <begin position="154"/>
        <end position="414"/>
    </location>
</feature>
<dbReference type="PROSITE" id="PS50011">
    <property type="entry name" value="PROTEIN_KINASE_DOM"/>
    <property type="match status" value="1"/>
</dbReference>
<dbReference type="Gene3D" id="2.60.200.20">
    <property type="match status" value="1"/>
</dbReference>
<dbReference type="GO" id="GO:0005524">
    <property type="term" value="F:ATP binding"/>
    <property type="evidence" value="ECO:0007669"/>
    <property type="project" value="UniProtKB-UniRule"/>
</dbReference>
<keyword evidence="5 7" id="KW-0067">ATP-binding</keyword>
<evidence type="ECO:0000313" key="13">
    <source>
        <dbReference type="EMBL" id="KAJ5080104.1"/>
    </source>
</evidence>
<evidence type="ECO:0000256" key="10">
    <source>
        <dbReference type="RuleBase" id="RU000304"/>
    </source>
</evidence>
<reference evidence="13" key="1">
    <citation type="submission" date="2022-10" db="EMBL/GenBank/DDBJ databases">
        <title>Novel sulphate-reducing endosymbionts in the free-living metamonad Anaeramoeba.</title>
        <authorList>
            <person name="Jerlstrom-Hultqvist J."/>
            <person name="Cepicka I."/>
            <person name="Gallot-Lavallee L."/>
            <person name="Salas-Leiva D."/>
            <person name="Curtis B.A."/>
            <person name="Zahonova K."/>
            <person name="Pipaliya S."/>
            <person name="Dacks J."/>
            <person name="Roger A.J."/>
        </authorList>
    </citation>
    <scope>NUCLEOTIDE SEQUENCE</scope>
    <source>
        <strain evidence="13">BMAN</strain>
    </source>
</reference>
<dbReference type="AlphaFoldDB" id="A0A9Q0LX17"/>
<dbReference type="SMART" id="SM00220">
    <property type="entry name" value="S_TKc"/>
    <property type="match status" value="1"/>
</dbReference>
<evidence type="ECO:0000256" key="4">
    <source>
        <dbReference type="ARBA" id="ARBA00022777"/>
    </source>
</evidence>
<feature type="binding site" evidence="7">
    <location>
        <begin position="280"/>
        <end position="281"/>
    </location>
    <ligand>
        <name>ATP</name>
        <dbReference type="ChEBI" id="CHEBI:30616"/>
    </ligand>
</feature>
<dbReference type="PROSITE" id="PS00108">
    <property type="entry name" value="PROTEIN_KINASE_ST"/>
    <property type="match status" value="1"/>
</dbReference>
<proteinExistence type="inferred from homology"/>
<evidence type="ECO:0000256" key="8">
    <source>
        <dbReference type="PIRSR" id="PIRSR630616-3"/>
    </source>
</evidence>
<dbReference type="InterPro" id="IPR008271">
    <property type="entry name" value="Ser/Thr_kinase_AS"/>
</dbReference>
<evidence type="ECO:0000256" key="2">
    <source>
        <dbReference type="ARBA" id="ARBA00022679"/>
    </source>
</evidence>
<feature type="binding site" evidence="7 9">
    <location>
        <position position="183"/>
    </location>
    <ligand>
        <name>ATP</name>
        <dbReference type="ChEBI" id="CHEBI:30616"/>
    </ligand>
</feature>
<dbReference type="InterPro" id="IPR011009">
    <property type="entry name" value="Kinase-like_dom_sf"/>
</dbReference>
<dbReference type="InterPro" id="IPR008984">
    <property type="entry name" value="SMAD_FHA_dom_sf"/>
</dbReference>
<dbReference type="SUPFAM" id="SSF56112">
    <property type="entry name" value="Protein kinase-like (PK-like)"/>
    <property type="match status" value="1"/>
</dbReference>
<dbReference type="FunFam" id="3.30.200.20:FF:000042">
    <property type="entry name" value="Aurora kinase A"/>
    <property type="match status" value="1"/>
</dbReference>
<sequence>MEAEYWDIEMKETQTQAKETKTKKALLASLNPSFSTIKIEKNEIKIGRGSSCDFIINDPHISDIHCIISKNNSSGAYYVKDLSTNGTFIQSEKIGKNNSRIINHGDELVLFYGNSRKQNDSNSIISYIFVEPSQQSPKFDFITEMEEDEIGKLYSCQKKLGEGCFGTVYSGIRKSDGFPCALKVISKEKANQQGAMDTILDEVYILQSINHHNIVSVYDVFDSENYVVLVLELVTGGELLDLIAKSTLNEEEALFLFYQILTAISYLHKNGIAHRDLKPENILLKKDSTPHIKITDFGISKVVNEQKLMKTICGTPLYLAPEMLIYPDQGYTFAVDMWSAGIILYQLLTGVTPFNFSFFPNTPFEIQSFYSKIDFDSNSLPKISDSAKDLVRNLLKVNPNQRLTADQALNHPWIKSNREKLESLNSSKPSKKPTIKI</sequence>
<dbReference type="OrthoDB" id="10252171at2759"/>
<dbReference type="OMA" id="MIRNECE"/>
<dbReference type="InterPro" id="IPR000719">
    <property type="entry name" value="Prot_kinase_dom"/>
</dbReference>
<keyword evidence="14" id="KW-1185">Reference proteome</keyword>
<organism evidence="13 14">
    <name type="scientific">Anaeramoeba ignava</name>
    <name type="common">Anaerobic marine amoeba</name>
    <dbReference type="NCBI Taxonomy" id="1746090"/>
    <lineage>
        <taxon>Eukaryota</taxon>
        <taxon>Metamonada</taxon>
        <taxon>Anaeramoebidae</taxon>
        <taxon>Anaeramoeba</taxon>
    </lineage>
</organism>
<evidence type="ECO:0000259" key="11">
    <source>
        <dbReference type="PROSITE" id="PS50006"/>
    </source>
</evidence>
<evidence type="ECO:0000259" key="12">
    <source>
        <dbReference type="PROSITE" id="PS50011"/>
    </source>
</evidence>
<dbReference type="Gene3D" id="1.10.510.10">
    <property type="entry name" value="Transferase(Phosphotransferase) domain 1"/>
    <property type="match status" value="1"/>
</dbReference>
<keyword evidence="1 10" id="KW-0723">Serine/threonine-protein kinase</keyword>
<feature type="cross-link" description="Glycyl lysine isopeptide (Lys-Gly) (interchain with G-Cter in SUMO2)" evidence="8">
    <location>
        <position position="278"/>
    </location>
</feature>
<dbReference type="InterPro" id="IPR017441">
    <property type="entry name" value="Protein_kinase_ATP_BS"/>
</dbReference>
<dbReference type="PROSITE" id="PS00107">
    <property type="entry name" value="PROTEIN_KINASE_ATP"/>
    <property type="match status" value="1"/>
</dbReference>
<gene>
    <name evidence="13" type="ORF">M0811_14121</name>
</gene>
<comment type="similarity">
    <text evidence="10">Belongs to the protein kinase superfamily.</text>
</comment>
<dbReference type="InterPro" id="IPR030616">
    <property type="entry name" value="Aur-like"/>
</dbReference>
<dbReference type="PANTHER" id="PTHR24350">
    <property type="entry name" value="SERINE/THREONINE-PROTEIN KINASE IAL-RELATED"/>
    <property type="match status" value="1"/>
</dbReference>
<evidence type="ECO:0000256" key="3">
    <source>
        <dbReference type="ARBA" id="ARBA00022741"/>
    </source>
</evidence>
<dbReference type="GO" id="GO:0004674">
    <property type="term" value="F:protein serine/threonine kinase activity"/>
    <property type="evidence" value="ECO:0007669"/>
    <property type="project" value="UniProtKB-KW"/>
</dbReference>
<accession>A0A9Q0LX17</accession>
<evidence type="ECO:0000256" key="9">
    <source>
        <dbReference type="PROSITE-ProRule" id="PRU10141"/>
    </source>
</evidence>
<dbReference type="SMART" id="SM00240">
    <property type="entry name" value="FHA"/>
    <property type="match status" value="1"/>
</dbReference>
<comment type="caution">
    <text evidence="13">The sequence shown here is derived from an EMBL/GenBank/DDBJ whole genome shotgun (WGS) entry which is preliminary data.</text>
</comment>
<dbReference type="InterPro" id="IPR000253">
    <property type="entry name" value="FHA_dom"/>
</dbReference>
<dbReference type="CDD" id="cd05117">
    <property type="entry name" value="STKc_CAMK"/>
    <property type="match status" value="1"/>
</dbReference>
<dbReference type="Proteomes" id="UP001149090">
    <property type="component" value="Unassembled WGS sequence"/>
</dbReference>
<feature type="active site" description="Proton acceptor" evidence="6">
    <location>
        <position position="276"/>
    </location>
</feature>
<dbReference type="Pfam" id="PF00069">
    <property type="entry name" value="Pkinase"/>
    <property type="match status" value="1"/>
</dbReference>
<name>A0A9Q0LX17_ANAIG</name>
<evidence type="ECO:0000256" key="7">
    <source>
        <dbReference type="PIRSR" id="PIRSR630616-2"/>
    </source>
</evidence>
<evidence type="ECO:0000256" key="5">
    <source>
        <dbReference type="ARBA" id="ARBA00022840"/>
    </source>
</evidence>